<dbReference type="Pfam" id="PF19744">
    <property type="entry name" value="DUF6232"/>
    <property type="match status" value="1"/>
</dbReference>
<name>A0A3E4LHW3_9FIRM</name>
<feature type="transmembrane region" description="Helical" evidence="1">
    <location>
        <begin position="70"/>
        <end position="88"/>
    </location>
</feature>
<protein>
    <submittedName>
        <fullName evidence="2">Uncharacterized protein</fullName>
    </submittedName>
</protein>
<sequence length="160" mass="17840">MEKKKDNYFDQINLEIDDNVMKYGKEAIQISNISQIRVSKEPPRSYPIGSIIGLCICILGIFVFAAAIPVWIIGIGVFGIKLGIVAYYNSNLQTYLIIEMNSGRTSLFSAREESFLIRAKDSLIESFNQKNAKILVDFSKCVIKDCVFGDNGTVINTGVK</sequence>
<evidence type="ECO:0000313" key="2">
    <source>
        <dbReference type="EMBL" id="RGK37071.1"/>
    </source>
</evidence>
<gene>
    <name evidence="2" type="ORF">DXD17_13370</name>
</gene>
<dbReference type="RefSeq" id="WP_117688682.1">
    <property type="nucleotide sequence ID" value="NZ_QSQN01000048.1"/>
</dbReference>
<keyword evidence="1" id="KW-0472">Membrane</keyword>
<reference evidence="2 3" key="1">
    <citation type="submission" date="2018-08" db="EMBL/GenBank/DDBJ databases">
        <title>A genome reference for cultivated species of the human gut microbiota.</title>
        <authorList>
            <person name="Zou Y."/>
            <person name="Xue W."/>
            <person name="Luo G."/>
        </authorList>
    </citation>
    <scope>NUCLEOTIDE SEQUENCE [LARGE SCALE GENOMIC DNA]</scope>
    <source>
        <strain evidence="2 3">TF11-7</strain>
    </source>
</reference>
<dbReference type="AlphaFoldDB" id="A0A3E4LHW3"/>
<evidence type="ECO:0000313" key="3">
    <source>
        <dbReference type="Proteomes" id="UP000260793"/>
    </source>
</evidence>
<dbReference type="InterPro" id="IPR045629">
    <property type="entry name" value="DUF6232"/>
</dbReference>
<organism evidence="2 3">
    <name type="scientific">[Ruminococcus] lactaris</name>
    <dbReference type="NCBI Taxonomy" id="46228"/>
    <lineage>
        <taxon>Bacteria</taxon>
        <taxon>Bacillati</taxon>
        <taxon>Bacillota</taxon>
        <taxon>Clostridia</taxon>
        <taxon>Lachnospirales</taxon>
        <taxon>Lachnospiraceae</taxon>
        <taxon>Mediterraneibacter</taxon>
    </lineage>
</organism>
<keyword evidence="1" id="KW-0812">Transmembrane</keyword>
<comment type="caution">
    <text evidence="2">The sequence shown here is derived from an EMBL/GenBank/DDBJ whole genome shotgun (WGS) entry which is preliminary data.</text>
</comment>
<evidence type="ECO:0000256" key="1">
    <source>
        <dbReference type="SAM" id="Phobius"/>
    </source>
</evidence>
<feature type="transmembrane region" description="Helical" evidence="1">
    <location>
        <begin position="46"/>
        <end position="64"/>
    </location>
</feature>
<dbReference type="EMBL" id="QSQN01000048">
    <property type="protein sequence ID" value="RGK37071.1"/>
    <property type="molecule type" value="Genomic_DNA"/>
</dbReference>
<accession>A0A3E4LHW3</accession>
<proteinExistence type="predicted"/>
<dbReference type="Proteomes" id="UP000260793">
    <property type="component" value="Unassembled WGS sequence"/>
</dbReference>
<keyword evidence="1" id="KW-1133">Transmembrane helix</keyword>